<dbReference type="GeneID" id="85450099"/>
<feature type="signal peptide" evidence="1">
    <location>
        <begin position="1"/>
        <end position="20"/>
    </location>
</feature>
<evidence type="ECO:0008006" key="4">
    <source>
        <dbReference type="Google" id="ProtNLM"/>
    </source>
</evidence>
<dbReference type="AlphaFoldDB" id="A0AAJ0B1B0"/>
<organism evidence="2 3">
    <name type="scientific">Colletotrichum godetiae</name>
    <dbReference type="NCBI Taxonomy" id="1209918"/>
    <lineage>
        <taxon>Eukaryota</taxon>
        <taxon>Fungi</taxon>
        <taxon>Dikarya</taxon>
        <taxon>Ascomycota</taxon>
        <taxon>Pezizomycotina</taxon>
        <taxon>Sordariomycetes</taxon>
        <taxon>Hypocreomycetidae</taxon>
        <taxon>Glomerellales</taxon>
        <taxon>Glomerellaceae</taxon>
        <taxon>Colletotrichum</taxon>
        <taxon>Colletotrichum acutatum species complex</taxon>
    </lineage>
</organism>
<dbReference type="Proteomes" id="UP001224890">
    <property type="component" value="Unassembled WGS sequence"/>
</dbReference>
<feature type="chain" id="PRO_5042540543" description="Secreted protein" evidence="1">
    <location>
        <begin position="21"/>
        <end position="134"/>
    </location>
</feature>
<comment type="caution">
    <text evidence="2">The sequence shown here is derived from an EMBL/GenBank/DDBJ whole genome shotgun (WGS) entry which is preliminary data.</text>
</comment>
<accession>A0AAJ0B1B0</accession>
<keyword evidence="3" id="KW-1185">Reference proteome</keyword>
<gene>
    <name evidence="2" type="ORF">BDP55DRAFT_144674</name>
</gene>
<keyword evidence="1" id="KW-0732">Signal</keyword>
<protein>
    <recommendedName>
        <fullName evidence="4">Secreted protein</fullName>
    </recommendedName>
</protein>
<dbReference type="RefSeq" id="XP_060436546.1">
    <property type="nucleotide sequence ID" value="XM_060565573.1"/>
</dbReference>
<dbReference type="EMBL" id="JAHMHR010000002">
    <property type="protein sequence ID" value="KAK1700789.1"/>
    <property type="molecule type" value="Genomic_DNA"/>
</dbReference>
<reference evidence="2" key="1">
    <citation type="submission" date="2021-06" db="EMBL/GenBank/DDBJ databases">
        <title>Comparative genomics, transcriptomics and evolutionary studies reveal genomic signatures of adaptation to plant cell wall in hemibiotrophic fungi.</title>
        <authorList>
            <consortium name="DOE Joint Genome Institute"/>
            <person name="Baroncelli R."/>
            <person name="Diaz J.F."/>
            <person name="Benocci T."/>
            <person name="Peng M."/>
            <person name="Battaglia E."/>
            <person name="Haridas S."/>
            <person name="Andreopoulos W."/>
            <person name="Labutti K."/>
            <person name="Pangilinan J."/>
            <person name="Floch G.L."/>
            <person name="Makela M.R."/>
            <person name="Henrissat B."/>
            <person name="Grigoriev I.V."/>
            <person name="Crouch J.A."/>
            <person name="De Vries R.P."/>
            <person name="Sukno S.A."/>
            <person name="Thon M.R."/>
        </authorList>
    </citation>
    <scope>NUCLEOTIDE SEQUENCE</scope>
    <source>
        <strain evidence="2">CBS 193.32</strain>
    </source>
</reference>
<name>A0AAJ0B1B0_9PEZI</name>
<proteinExistence type="predicted"/>
<sequence length="134" mass="14615">MGSFAMRLLVLLILCLIPSALFPLWCCSELTPTVLVFAARQSWGGSYGKVKALAMFGRTRGTRETAPTVTLARDEKCGSRACAVQPHLLQRSLLLCHPCVDALALRNVGRTEAAKSPARWEAMAPIHVEEHVLS</sequence>
<evidence type="ECO:0000256" key="1">
    <source>
        <dbReference type="SAM" id="SignalP"/>
    </source>
</evidence>
<evidence type="ECO:0000313" key="2">
    <source>
        <dbReference type="EMBL" id="KAK1700789.1"/>
    </source>
</evidence>
<evidence type="ECO:0000313" key="3">
    <source>
        <dbReference type="Proteomes" id="UP001224890"/>
    </source>
</evidence>